<organism evidence="2 3">
    <name type="scientific">Glossina fuscipes</name>
    <dbReference type="NCBI Taxonomy" id="7396"/>
    <lineage>
        <taxon>Eukaryota</taxon>
        <taxon>Metazoa</taxon>
        <taxon>Ecdysozoa</taxon>
        <taxon>Arthropoda</taxon>
        <taxon>Hexapoda</taxon>
        <taxon>Insecta</taxon>
        <taxon>Pterygota</taxon>
        <taxon>Neoptera</taxon>
        <taxon>Endopterygota</taxon>
        <taxon>Diptera</taxon>
        <taxon>Brachycera</taxon>
        <taxon>Muscomorpha</taxon>
        <taxon>Hippoboscoidea</taxon>
        <taxon>Glossinidae</taxon>
        <taxon>Glossina</taxon>
    </lineage>
</organism>
<name>A0A9C5Z748_9MUSC</name>
<dbReference type="KEGG" id="gfs:119639703"/>
<keyword evidence="1" id="KW-1133">Transmembrane helix</keyword>
<reference evidence="3" key="1">
    <citation type="submission" date="2025-08" db="UniProtKB">
        <authorList>
            <consortium name="RefSeq"/>
        </authorList>
    </citation>
    <scope>IDENTIFICATION</scope>
    <source>
        <tissue evidence="3">Whole body pupa</tissue>
    </source>
</reference>
<proteinExistence type="predicted"/>
<feature type="transmembrane region" description="Helical" evidence="1">
    <location>
        <begin position="78"/>
        <end position="100"/>
    </location>
</feature>
<protein>
    <submittedName>
        <fullName evidence="3">Uncharacterized protein LOC119639703 isoform X1</fullName>
    </submittedName>
</protein>
<gene>
    <name evidence="3" type="primary">LOC119639703</name>
</gene>
<accession>A0A9C5Z748</accession>
<evidence type="ECO:0000313" key="2">
    <source>
        <dbReference type="Proteomes" id="UP000092443"/>
    </source>
</evidence>
<evidence type="ECO:0000256" key="1">
    <source>
        <dbReference type="SAM" id="Phobius"/>
    </source>
</evidence>
<dbReference type="Proteomes" id="UP000092443">
    <property type="component" value="Unplaced"/>
</dbReference>
<sequence>MFSRGIMQMDRRTCLNRFRISFRSRIYMYFVGDLKFPSGPSTHVLTKIISSSSVGDGYIYKKVTKVTSDGEPHEMMTMIAGLSGFIVALIILAILLFFVISKRSHSLHECHRCSVSSSVISKRPSASDSVDTDVQSKRTSIETIYEEIGDAPVPRSASVAIIYTGNLQRNLNKAFESSELNLQSCLTKGIKEKKHKRTHWQDEVEKRQAETAIQIERY</sequence>
<dbReference type="GeneID" id="119639703"/>
<keyword evidence="1" id="KW-0472">Membrane</keyword>
<keyword evidence="1" id="KW-0812">Transmembrane</keyword>
<dbReference type="AlphaFoldDB" id="A0A9C5Z748"/>
<dbReference type="RefSeq" id="XP_037893258.1">
    <property type="nucleotide sequence ID" value="XM_038037330.1"/>
</dbReference>
<keyword evidence="2" id="KW-1185">Reference proteome</keyword>
<evidence type="ECO:0000313" key="3">
    <source>
        <dbReference type="RefSeq" id="XP_037893258.1"/>
    </source>
</evidence>